<dbReference type="Proteomes" id="UP001165960">
    <property type="component" value="Unassembled WGS sequence"/>
</dbReference>
<sequence length="142" mass="16358">MVIEENVVVSCQGCLNGAWQLPQWILLSLSDAIFFPSGMQFAYTQVGPQMKAFSFSIFLLTTSLGNYLVLMLEDPLQQINSDSNRQWVYILISSISFVIFVLLSKCWFVSKEDEERLKVQQTNVEIFMKPIKSESMYSLEMF</sequence>
<evidence type="ECO:0000313" key="2">
    <source>
        <dbReference type="Proteomes" id="UP001165960"/>
    </source>
</evidence>
<organism evidence="1 2">
    <name type="scientific">Entomophthora muscae</name>
    <dbReference type="NCBI Taxonomy" id="34485"/>
    <lineage>
        <taxon>Eukaryota</taxon>
        <taxon>Fungi</taxon>
        <taxon>Fungi incertae sedis</taxon>
        <taxon>Zoopagomycota</taxon>
        <taxon>Entomophthoromycotina</taxon>
        <taxon>Entomophthoromycetes</taxon>
        <taxon>Entomophthorales</taxon>
        <taxon>Entomophthoraceae</taxon>
        <taxon>Entomophthora</taxon>
    </lineage>
</organism>
<accession>A0ACC2RL95</accession>
<protein>
    <submittedName>
        <fullName evidence="1">Uncharacterized protein</fullName>
    </submittedName>
</protein>
<reference evidence="1" key="1">
    <citation type="submission" date="2022-04" db="EMBL/GenBank/DDBJ databases">
        <title>Genome of the entomopathogenic fungus Entomophthora muscae.</title>
        <authorList>
            <person name="Elya C."/>
            <person name="Lovett B.R."/>
            <person name="Lee E."/>
            <person name="Macias A.M."/>
            <person name="Hajek A.E."/>
            <person name="De Bivort B.L."/>
            <person name="Kasson M.T."/>
            <person name="De Fine Licht H.H."/>
            <person name="Stajich J.E."/>
        </authorList>
    </citation>
    <scope>NUCLEOTIDE SEQUENCE</scope>
    <source>
        <strain evidence="1">Berkeley</strain>
    </source>
</reference>
<comment type="caution">
    <text evidence="1">The sequence shown here is derived from an EMBL/GenBank/DDBJ whole genome shotgun (WGS) entry which is preliminary data.</text>
</comment>
<proteinExistence type="predicted"/>
<dbReference type="EMBL" id="QTSX02007133">
    <property type="protein sequence ID" value="KAJ9050863.1"/>
    <property type="molecule type" value="Genomic_DNA"/>
</dbReference>
<keyword evidence="2" id="KW-1185">Reference proteome</keyword>
<evidence type="ECO:0000313" key="1">
    <source>
        <dbReference type="EMBL" id="KAJ9050863.1"/>
    </source>
</evidence>
<name>A0ACC2RL95_9FUNG</name>
<gene>
    <name evidence="1" type="ORF">DSO57_1010202</name>
</gene>